<dbReference type="Proteomes" id="UP000275385">
    <property type="component" value="Unassembled WGS sequence"/>
</dbReference>
<gene>
    <name evidence="1" type="ORF">DL546_003434</name>
</gene>
<protein>
    <submittedName>
        <fullName evidence="1">Uncharacterized protein</fullName>
    </submittedName>
</protein>
<evidence type="ECO:0000313" key="2">
    <source>
        <dbReference type="Proteomes" id="UP000275385"/>
    </source>
</evidence>
<dbReference type="EMBL" id="QVQW01000006">
    <property type="protein sequence ID" value="RKU47966.1"/>
    <property type="molecule type" value="Genomic_DNA"/>
</dbReference>
<sequence>MVLLSHFRDRQWPMAKEEFIMCAVIEANEYATTTSRRSGREFGLYERVLLQRNIEEALERAITTGTVTKERAASLKKLFIVQLDKMCEAVTMMKNQGPAAS</sequence>
<keyword evidence="2" id="KW-1185">Reference proteome</keyword>
<evidence type="ECO:0000313" key="1">
    <source>
        <dbReference type="EMBL" id="RKU47966.1"/>
    </source>
</evidence>
<name>A0A420YJL8_9PEZI</name>
<comment type="caution">
    <text evidence="1">The sequence shown here is derived from an EMBL/GenBank/DDBJ whole genome shotgun (WGS) entry which is preliminary data.</text>
</comment>
<organism evidence="1 2">
    <name type="scientific">Coniochaeta pulveracea</name>
    <dbReference type="NCBI Taxonomy" id="177199"/>
    <lineage>
        <taxon>Eukaryota</taxon>
        <taxon>Fungi</taxon>
        <taxon>Dikarya</taxon>
        <taxon>Ascomycota</taxon>
        <taxon>Pezizomycotina</taxon>
        <taxon>Sordariomycetes</taxon>
        <taxon>Sordariomycetidae</taxon>
        <taxon>Coniochaetales</taxon>
        <taxon>Coniochaetaceae</taxon>
        <taxon>Coniochaeta</taxon>
    </lineage>
</organism>
<accession>A0A420YJL8</accession>
<dbReference type="AlphaFoldDB" id="A0A420YJL8"/>
<proteinExistence type="predicted"/>
<reference evidence="1 2" key="1">
    <citation type="submission" date="2018-08" db="EMBL/GenBank/DDBJ databases">
        <title>Draft genome of the lignicolous fungus Coniochaeta pulveracea.</title>
        <authorList>
            <person name="Borstlap C.J."/>
            <person name="De Witt R.N."/>
            <person name="Botha A."/>
            <person name="Volschenk H."/>
        </authorList>
    </citation>
    <scope>NUCLEOTIDE SEQUENCE [LARGE SCALE GENOMIC DNA]</scope>
    <source>
        <strain evidence="1 2">CAB683</strain>
    </source>
</reference>